<keyword evidence="1 2" id="KW-0732">Signal</keyword>
<organism evidence="4 5">
    <name type="scientific">Rahnella sp. (strain Y9602)</name>
    <dbReference type="NCBI Taxonomy" id="2703885"/>
    <lineage>
        <taxon>Bacteria</taxon>
        <taxon>Pseudomonadati</taxon>
        <taxon>Pseudomonadota</taxon>
        <taxon>Gammaproteobacteria</taxon>
        <taxon>Enterobacterales</taxon>
        <taxon>Yersiniaceae</taxon>
        <taxon>Rahnella</taxon>
    </lineage>
</organism>
<dbReference type="KEGG" id="rah:Rahaq_2354"/>
<dbReference type="OrthoDB" id="6520115at2"/>
<dbReference type="InterPro" id="IPR010854">
    <property type="entry name" value="YdgH/BhsA/McbA-like_dom"/>
</dbReference>
<proteinExistence type="predicted"/>
<dbReference type="HOGENOM" id="CLU_158602_1_3_6"/>
<reference evidence="4 5" key="2">
    <citation type="journal article" date="2012" name="J. Bacteriol.">
        <title>Complete Genome Sequence of Rahnella sp. Strain Y9602, a Gammaproteobacterium Isolate from Metal- and Radionuclide-Contaminated Soil.</title>
        <authorList>
            <person name="Martinez R.J."/>
            <person name="Bruce D."/>
            <person name="Detter C."/>
            <person name="Goodwin L.A."/>
            <person name="Han J."/>
            <person name="Han C.S."/>
            <person name="Held B."/>
            <person name="Land M.L."/>
            <person name="Mikhailova N."/>
            <person name="Nolan M."/>
            <person name="Pennacchio L."/>
            <person name="Pitluck S."/>
            <person name="Tapia R."/>
            <person name="Woyke T."/>
            <person name="Sobecky P.A."/>
        </authorList>
    </citation>
    <scope>NUCLEOTIDE SEQUENCE [LARGE SCALE GENOMIC DNA]</scope>
    <source>
        <strain evidence="4 5">Y9602</strain>
    </source>
</reference>
<evidence type="ECO:0000259" key="3">
    <source>
        <dbReference type="Pfam" id="PF07338"/>
    </source>
</evidence>
<sequence precursor="true">MKISKALLAVAVMGCVSFSTYSAELMKKIDFEKVASEYTKVGSVTTSNKTSQSGAIEDLSKKADKKGGDVFVLTSGNTNNKIHGTADVYKKK</sequence>
<evidence type="ECO:0000256" key="1">
    <source>
        <dbReference type="ARBA" id="ARBA00022729"/>
    </source>
</evidence>
<dbReference type="PANTHER" id="PTHR34156">
    <property type="entry name" value="OUTER MEMBRANE PROTEIN-RELATED-RELATED"/>
    <property type="match status" value="1"/>
</dbReference>
<dbReference type="NCBIfam" id="NF007400">
    <property type="entry name" value="PRK09929.1"/>
    <property type="match status" value="1"/>
</dbReference>
<feature type="signal peptide" evidence="2">
    <location>
        <begin position="1"/>
        <end position="22"/>
    </location>
</feature>
<dbReference type="EMBL" id="CP002505">
    <property type="protein sequence ID" value="ADW73962.1"/>
    <property type="molecule type" value="Genomic_DNA"/>
</dbReference>
<dbReference type="RefSeq" id="WP_013575662.1">
    <property type="nucleotide sequence ID" value="NC_015061.1"/>
</dbReference>
<dbReference type="PANTHER" id="PTHR34156:SF8">
    <property type="entry name" value="PERIPLASMIC PROTEIN"/>
    <property type="match status" value="1"/>
</dbReference>
<protein>
    <recommendedName>
        <fullName evidence="3">YdgH/BhsA/McbA-like domain-containing protein</fullName>
    </recommendedName>
</protein>
<evidence type="ECO:0000256" key="2">
    <source>
        <dbReference type="SAM" id="SignalP"/>
    </source>
</evidence>
<dbReference type="SUPFAM" id="SSF159871">
    <property type="entry name" value="YdgH-like"/>
    <property type="match status" value="1"/>
</dbReference>
<dbReference type="Pfam" id="PF07338">
    <property type="entry name" value="YdgH_BhsA-like"/>
    <property type="match status" value="1"/>
</dbReference>
<dbReference type="AlphaFoldDB" id="A0A0H3FG89"/>
<feature type="domain" description="YdgH/BhsA/McbA-like" evidence="3">
    <location>
        <begin position="39"/>
        <end position="90"/>
    </location>
</feature>
<dbReference type="InterPro" id="IPR036275">
    <property type="entry name" value="YdgH-like_sf"/>
</dbReference>
<dbReference type="Proteomes" id="UP000007257">
    <property type="component" value="Chromosome"/>
</dbReference>
<reference evidence="5" key="1">
    <citation type="submission" date="2011-01" db="EMBL/GenBank/DDBJ databases">
        <title>Complete sequence of chromosome of Rahnella sp. Y9602.</title>
        <authorList>
            <consortium name="US DOE Joint Genome Institute"/>
            <person name="Lucas S."/>
            <person name="Copeland A."/>
            <person name="Lapidus A."/>
            <person name="Cheng J.-F."/>
            <person name="Goodwin L."/>
            <person name="Pitluck S."/>
            <person name="Lu M."/>
            <person name="Detter J.C."/>
            <person name="Han C."/>
            <person name="Tapia R."/>
            <person name="Land M."/>
            <person name="Hauser L."/>
            <person name="Kyrpides N."/>
            <person name="Ivanova N."/>
            <person name="Ovchinnikova G."/>
            <person name="Pagani I."/>
            <person name="Sobecky P.A."/>
            <person name="Martinez R.J."/>
            <person name="Woyke T."/>
        </authorList>
    </citation>
    <scope>NUCLEOTIDE SEQUENCE [LARGE SCALE GENOMIC DNA]</scope>
    <source>
        <strain evidence="5">Y9602</strain>
    </source>
</reference>
<dbReference type="eggNOG" id="ENOG50333GR">
    <property type="taxonomic scope" value="Bacteria"/>
</dbReference>
<gene>
    <name evidence="4" type="ordered locus">Rahaq_2354</name>
</gene>
<evidence type="ECO:0000313" key="4">
    <source>
        <dbReference type="EMBL" id="ADW73962.1"/>
    </source>
</evidence>
<evidence type="ECO:0000313" key="5">
    <source>
        <dbReference type="Proteomes" id="UP000007257"/>
    </source>
</evidence>
<feature type="chain" id="PRO_5002608969" description="YdgH/BhsA/McbA-like domain-containing protein" evidence="2">
    <location>
        <begin position="23"/>
        <end position="92"/>
    </location>
</feature>
<dbReference type="InterPro" id="IPR051096">
    <property type="entry name" value="BhsA/McbA_stress_biofilm_assoc"/>
</dbReference>
<dbReference type="InterPro" id="IPR025543">
    <property type="entry name" value="Dodecin-like"/>
</dbReference>
<dbReference type="Gene3D" id="3.30.1660.10">
    <property type="entry name" value="Flavin-binding protein dodecin"/>
    <property type="match status" value="1"/>
</dbReference>
<accession>A0A0H3FG89</accession>
<name>A0A0H3FG89_RAHSY</name>